<reference key="2">
    <citation type="submission" date="2010-11" db="EMBL/GenBank/DDBJ databases">
        <authorList>
            <person name="Lin H."/>
            <person name="Doddapaneni H.V."/>
            <person name="Lou B."/>
            <person name="Civerolo E.L."/>
            <person name="Chen C."/>
            <person name="Duan Y."/>
            <person name="Zhou L."/>
            <person name="Glynn J."/>
        </authorList>
    </citation>
    <scope>NUCLEOTIDE SEQUENCE</scope>
    <source>
        <strain>CLso-ZC1</strain>
    </source>
</reference>
<evidence type="ECO:0000256" key="15">
    <source>
        <dbReference type="PROSITE-ProRule" id="PRU00409"/>
    </source>
</evidence>
<dbReference type="GeneID" id="96886319"/>
<dbReference type="Proteomes" id="UP000007038">
    <property type="component" value="Chromosome"/>
</dbReference>
<dbReference type="eggNOG" id="COG0151">
    <property type="taxonomic scope" value="Bacteria"/>
</dbReference>
<dbReference type="InterPro" id="IPR011761">
    <property type="entry name" value="ATP-grasp"/>
</dbReference>
<feature type="domain" description="ATP-grasp" evidence="16">
    <location>
        <begin position="107"/>
        <end position="308"/>
    </location>
</feature>
<sequence>MKVLLIGSGGREHALAWKIAQSPLLSELWSTSGNPGIAQHAKCIPLDVEDHLAIIQFCQKKKIDLVIIGPELPLVNGISDALNSAGFKVFGPSKRASQLESSKFFTKKFCTKYSIPTAQYQHFADPIVAKKYVKTQKMPIVIKADGIFAGKGVVVATTLDAAIVAIDRCFQQINSTVVIEEYLEGFEVSFFAICDGKIAVPFTTARDHKRVGDGDIGPNTGGMGACSPALGLSKELYSTIIKTIIQPTVEGMKQEKIPFQGVLFAGLMITKQKPYLIEYNVRFGDPECQAMMMRLESDILEILNSCAQGNLHNTTIDWKAEYALTVVVATNGYPETYPKGTVIRKIPLDTDKTKLFHAGTSIIDGSLVANGGRVLNATALGKTISESRERAYNMVEDIDWEHGFWRKDIGLQKK</sequence>
<evidence type="ECO:0000313" key="17">
    <source>
        <dbReference type="EMBL" id="ADR52632.1"/>
    </source>
</evidence>
<dbReference type="InterPro" id="IPR020561">
    <property type="entry name" value="PRibGlycinamid_synth_ATP-grasp"/>
</dbReference>
<dbReference type="InterPro" id="IPR000115">
    <property type="entry name" value="PRibGlycinamide_synth"/>
</dbReference>
<dbReference type="HOGENOM" id="CLU_027420_3_1_5"/>
<keyword evidence="5 14" id="KW-0436">Ligase</keyword>
<dbReference type="FunFam" id="3.40.50.20:FF:000006">
    <property type="entry name" value="Phosphoribosylamine--glycine ligase, chloroplastic"/>
    <property type="match status" value="1"/>
</dbReference>
<dbReference type="SMART" id="SM01210">
    <property type="entry name" value="GARS_C"/>
    <property type="match status" value="1"/>
</dbReference>
<dbReference type="SUPFAM" id="SSF56059">
    <property type="entry name" value="Glutathione synthetase ATP-binding domain-like"/>
    <property type="match status" value="1"/>
</dbReference>
<evidence type="ECO:0000313" key="18">
    <source>
        <dbReference type="Proteomes" id="UP000007038"/>
    </source>
</evidence>
<dbReference type="PROSITE" id="PS50975">
    <property type="entry name" value="ATP_GRASP"/>
    <property type="match status" value="1"/>
</dbReference>
<gene>
    <name evidence="14" type="primary">purD</name>
    <name evidence="17" type="ordered locus">CKC_04415</name>
</gene>
<dbReference type="GO" id="GO:0004637">
    <property type="term" value="F:phosphoribosylamine-glycine ligase activity"/>
    <property type="evidence" value="ECO:0007669"/>
    <property type="project" value="UniProtKB-UniRule"/>
</dbReference>
<dbReference type="InterPro" id="IPR037123">
    <property type="entry name" value="PRibGlycinamide_synth_C_sf"/>
</dbReference>
<dbReference type="RefSeq" id="WP_013462288.1">
    <property type="nucleotide sequence ID" value="NC_014774.1"/>
</dbReference>
<dbReference type="SUPFAM" id="SSF52440">
    <property type="entry name" value="PreATP-grasp domain"/>
    <property type="match status" value="1"/>
</dbReference>
<evidence type="ECO:0000256" key="7">
    <source>
        <dbReference type="ARBA" id="ARBA00022741"/>
    </source>
</evidence>
<dbReference type="InterPro" id="IPR016185">
    <property type="entry name" value="PreATP-grasp_dom_sf"/>
</dbReference>
<evidence type="ECO:0000256" key="3">
    <source>
        <dbReference type="ARBA" id="ARBA00005174"/>
    </source>
</evidence>
<dbReference type="AlphaFoldDB" id="E4UDF4"/>
<dbReference type="GO" id="GO:0046872">
    <property type="term" value="F:metal ion binding"/>
    <property type="evidence" value="ECO:0007669"/>
    <property type="project" value="UniProtKB-KW"/>
</dbReference>
<dbReference type="InterPro" id="IPR020560">
    <property type="entry name" value="PRibGlycinamide_synth_C-dom"/>
</dbReference>
<organism evidence="17 18">
    <name type="scientific">Liberibacter solanacearum (strain CLso-ZC1)</name>
    <dbReference type="NCBI Taxonomy" id="658172"/>
    <lineage>
        <taxon>Bacteria</taxon>
        <taxon>Pseudomonadati</taxon>
        <taxon>Pseudomonadota</taxon>
        <taxon>Alphaproteobacteria</taxon>
        <taxon>Hyphomicrobiales</taxon>
        <taxon>Rhizobiaceae</taxon>
        <taxon>Liberibacter</taxon>
    </lineage>
</organism>
<dbReference type="Pfam" id="PF02843">
    <property type="entry name" value="GARS_C"/>
    <property type="match status" value="1"/>
</dbReference>
<dbReference type="Gene3D" id="3.40.50.20">
    <property type="match status" value="1"/>
</dbReference>
<evidence type="ECO:0000256" key="14">
    <source>
        <dbReference type="HAMAP-Rule" id="MF_00138"/>
    </source>
</evidence>
<dbReference type="EMBL" id="CP002371">
    <property type="protein sequence ID" value="ADR52632.1"/>
    <property type="molecule type" value="Genomic_DNA"/>
</dbReference>
<name>E4UDF4_LIBSC</name>
<dbReference type="SMART" id="SM01209">
    <property type="entry name" value="GARS_A"/>
    <property type="match status" value="1"/>
</dbReference>
<dbReference type="Gene3D" id="3.30.1490.20">
    <property type="entry name" value="ATP-grasp fold, A domain"/>
    <property type="match status" value="1"/>
</dbReference>
<dbReference type="NCBIfam" id="TIGR00877">
    <property type="entry name" value="purD"/>
    <property type="match status" value="1"/>
</dbReference>
<dbReference type="GO" id="GO:0009113">
    <property type="term" value="P:purine nucleobase biosynthetic process"/>
    <property type="evidence" value="ECO:0007669"/>
    <property type="project" value="InterPro"/>
</dbReference>
<evidence type="ECO:0000256" key="11">
    <source>
        <dbReference type="ARBA" id="ARBA00038345"/>
    </source>
</evidence>
<keyword evidence="8 14" id="KW-0658">Purine biosynthesis</keyword>
<dbReference type="PANTHER" id="PTHR43472:SF1">
    <property type="entry name" value="PHOSPHORIBOSYLAMINE--GLYCINE LIGASE, CHLOROPLASTIC"/>
    <property type="match status" value="1"/>
</dbReference>
<dbReference type="InterPro" id="IPR020562">
    <property type="entry name" value="PRibGlycinamide_synth_N"/>
</dbReference>
<accession>E4UDF4</accession>
<dbReference type="SUPFAM" id="SSF51246">
    <property type="entry name" value="Rudiment single hybrid motif"/>
    <property type="match status" value="1"/>
</dbReference>
<evidence type="ECO:0000256" key="4">
    <source>
        <dbReference type="ARBA" id="ARBA00013255"/>
    </source>
</evidence>
<dbReference type="InterPro" id="IPR011054">
    <property type="entry name" value="Rudment_hybrid_motif"/>
</dbReference>
<evidence type="ECO:0000256" key="10">
    <source>
        <dbReference type="ARBA" id="ARBA00023211"/>
    </source>
</evidence>
<proteinExistence type="inferred from homology"/>
<comment type="pathway">
    <text evidence="3 14">Purine metabolism; IMP biosynthesis via de novo pathway; N(1)-(5-phospho-D-ribosyl)glycinamide from 5-phospho-alpha-D-ribose 1-diphosphate: step 2/2.</text>
</comment>
<dbReference type="FunFam" id="3.30.470.20:FF:000018">
    <property type="entry name" value="Trifunctional purine biosynthetic protein adenosine-3"/>
    <property type="match status" value="1"/>
</dbReference>
<dbReference type="PROSITE" id="PS00184">
    <property type="entry name" value="GARS"/>
    <property type="match status" value="1"/>
</dbReference>
<evidence type="ECO:0000256" key="9">
    <source>
        <dbReference type="ARBA" id="ARBA00022840"/>
    </source>
</evidence>
<dbReference type="Pfam" id="PF01071">
    <property type="entry name" value="GARS_A"/>
    <property type="match status" value="1"/>
</dbReference>
<dbReference type="InterPro" id="IPR020559">
    <property type="entry name" value="PRibGlycinamide_synth_CS"/>
</dbReference>
<comment type="similarity">
    <text evidence="11 14">Belongs to the GARS family.</text>
</comment>
<dbReference type="KEGG" id="lso:CKC_04415"/>
<keyword evidence="9 15" id="KW-0067">ATP-binding</keyword>
<keyword evidence="6" id="KW-0479">Metal-binding</keyword>
<keyword evidence="7 15" id="KW-0547">Nucleotide-binding</keyword>
<dbReference type="Gene3D" id="3.30.470.20">
    <property type="entry name" value="ATP-grasp fold, B domain"/>
    <property type="match status" value="1"/>
</dbReference>
<comment type="catalytic activity">
    <reaction evidence="14">
        <text>5-phospho-beta-D-ribosylamine + glycine + ATP = N(1)-(5-phospho-beta-D-ribosyl)glycinamide + ADP + phosphate + H(+)</text>
        <dbReference type="Rhea" id="RHEA:17453"/>
        <dbReference type="ChEBI" id="CHEBI:15378"/>
        <dbReference type="ChEBI" id="CHEBI:30616"/>
        <dbReference type="ChEBI" id="CHEBI:43474"/>
        <dbReference type="ChEBI" id="CHEBI:57305"/>
        <dbReference type="ChEBI" id="CHEBI:58681"/>
        <dbReference type="ChEBI" id="CHEBI:143788"/>
        <dbReference type="ChEBI" id="CHEBI:456216"/>
        <dbReference type="EC" id="6.3.4.13"/>
    </reaction>
</comment>
<evidence type="ECO:0000259" key="16">
    <source>
        <dbReference type="PROSITE" id="PS50975"/>
    </source>
</evidence>
<reference evidence="18" key="1">
    <citation type="submission" date="2010-11" db="EMBL/GenBank/DDBJ databases">
        <title>Complete genome sequence of Candidatus Liberibacter solanacearum CLso-ZC1.</title>
        <authorList>
            <person name="Lin H."/>
            <person name="Doddapaneni H.V."/>
            <person name="Lou B."/>
            <person name="Civerolo E.L."/>
            <person name="Chen C."/>
            <person name="Duan Y."/>
            <person name="Zhou L."/>
            <person name="Glynn J."/>
        </authorList>
    </citation>
    <scope>NUCLEOTIDE SEQUENCE [LARGE SCALE GENOMIC DNA]</scope>
    <source>
        <strain evidence="18">CLso-ZC1</strain>
    </source>
</reference>
<dbReference type="GO" id="GO:0005524">
    <property type="term" value="F:ATP binding"/>
    <property type="evidence" value="ECO:0007669"/>
    <property type="project" value="UniProtKB-UniRule"/>
</dbReference>
<dbReference type="GO" id="GO:0006189">
    <property type="term" value="P:'de novo' IMP biosynthetic process"/>
    <property type="evidence" value="ECO:0007669"/>
    <property type="project" value="UniProtKB-UniRule"/>
</dbReference>
<comment type="cofactor">
    <cofactor evidence="2">
        <name>Mg(2+)</name>
        <dbReference type="ChEBI" id="CHEBI:18420"/>
    </cofactor>
</comment>
<evidence type="ECO:0000256" key="8">
    <source>
        <dbReference type="ARBA" id="ARBA00022755"/>
    </source>
</evidence>
<dbReference type="UniPathway" id="UPA00074">
    <property type="reaction ID" value="UER00125"/>
</dbReference>
<dbReference type="HAMAP" id="MF_00138">
    <property type="entry name" value="GARS"/>
    <property type="match status" value="1"/>
</dbReference>
<dbReference type="InterPro" id="IPR013815">
    <property type="entry name" value="ATP_grasp_subdomain_1"/>
</dbReference>
<evidence type="ECO:0000256" key="2">
    <source>
        <dbReference type="ARBA" id="ARBA00001946"/>
    </source>
</evidence>
<dbReference type="Gene3D" id="3.90.600.10">
    <property type="entry name" value="Phosphoribosylglycinamide synthetase, C-terminal domain"/>
    <property type="match status" value="1"/>
</dbReference>
<reference evidence="17 18" key="3">
    <citation type="journal article" date="2011" name="PLoS ONE">
        <title>The Complete Genome Sequence of 'Candidatus Liberibacter solanacearum', the Bacterium Associated with Potato Zebra Chip Disease.</title>
        <authorList>
            <person name="Lin H."/>
            <person name="Lou B."/>
            <person name="Glynn J.M."/>
            <person name="Doddapaneni H."/>
            <person name="Civerolo E.L."/>
            <person name="Chen C."/>
            <person name="Duan Y."/>
            <person name="Zhou L."/>
            <person name="Vahling C.M."/>
        </authorList>
    </citation>
    <scope>NUCLEOTIDE SEQUENCE [LARGE SCALE GENOMIC DNA]</scope>
    <source>
        <strain evidence="17 18">CLso-ZC1</strain>
    </source>
</reference>
<evidence type="ECO:0000256" key="5">
    <source>
        <dbReference type="ARBA" id="ARBA00022598"/>
    </source>
</evidence>
<protein>
    <recommendedName>
        <fullName evidence="4 14">Phosphoribosylamine--glycine ligase</fullName>
        <ecNumber evidence="4 14">6.3.4.13</ecNumber>
    </recommendedName>
    <alternativeName>
        <fullName evidence="14">GARS</fullName>
    </alternativeName>
    <alternativeName>
        <fullName evidence="12 14">Glycinamide ribonucleotide synthetase</fullName>
    </alternativeName>
    <alternativeName>
        <fullName evidence="13 14">Phosphoribosylglycinamide synthetase</fullName>
    </alternativeName>
</protein>
<comment type="cofactor">
    <cofactor evidence="1">
        <name>Mn(2+)</name>
        <dbReference type="ChEBI" id="CHEBI:29035"/>
    </cofactor>
</comment>
<evidence type="ECO:0000256" key="13">
    <source>
        <dbReference type="ARBA" id="ARBA00042864"/>
    </source>
</evidence>
<dbReference type="Pfam" id="PF02844">
    <property type="entry name" value="GARS_N"/>
    <property type="match status" value="1"/>
</dbReference>
<evidence type="ECO:0000256" key="6">
    <source>
        <dbReference type="ARBA" id="ARBA00022723"/>
    </source>
</evidence>
<evidence type="ECO:0000256" key="1">
    <source>
        <dbReference type="ARBA" id="ARBA00001936"/>
    </source>
</evidence>
<keyword evidence="10" id="KW-0464">Manganese</keyword>
<dbReference type="STRING" id="658172.CKC_04415"/>
<dbReference type="EC" id="6.3.4.13" evidence="4 14"/>
<evidence type="ECO:0000256" key="12">
    <source>
        <dbReference type="ARBA" id="ARBA00042242"/>
    </source>
</evidence>
<dbReference type="PANTHER" id="PTHR43472">
    <property type="entry name" value="PHOSPHORIBOSYLAMINE--GLYCINE LIGASE"/>
    <property type="match status" value="1"/>
</dbReference>